<keyword evidence="2" id="KW-0012">Acyltransferase</keyword>
<comment type="caution">
    <text evidence="5">The sequence shown here is derived from an EMBL/GenBank/DDBJ whole genome shotgun (WGS) entry which is preliminary data.</text>
</comment>
<dbReference type="SUPFAM" id="SSF55729">
    <property type="entry name" value="Acyl-CoA N-acyltransferases (Nat)"/>
    <property type="match status" value="1"/>
</dbReference>
<evidence type="ECO:0000256" key="1">
    <source>
        <dbReference type="ARBA" id="ARBA00022679"/>
    </source>
</evidence>
<dbReference type="InterPro" id="IPR000182">
    <property type="entry name" value="GNAT_dom"/>
</dbReference>
<dbReference type="Pfam" id="PF13302">
    <property type="entry name" value="Acetyltransf_3"/>
    <property type="match status" value="1"/>
</dbReference>
<evidence type="ECO:0000259" key="4">
    <source>
        <dbReference type="PROSITE" id="PS51186"/>
    </source>
</evidence>
<evidence type="ECO:0000256" key="2">
    <source>
        <dbReference type="ARBA" id="ARBA00023315"/>
    </source>
</evidence>
<evidence type="ECO:0000313" key="6">
    <source>
        <dbReference type="Proteomes" id="UP001220022"/>
    </source>
</evidence>
<comment type="similarity">
    <text evidence="3">Belongs to the acetyltransferase family. RimJ subfamily.</text>
</comment>
<dbReference type="Proteomes" id="UP001220022">
    <property type="component" value="Unassembled WGS sequence"/>
</dbReference>
<dbReference type="EMBL" id="JARHTQ010000006">
    <property type="protein sequence ID" value="MDF2256477.1"/>
    <property type="molecule type" value="Genomic_DNA"/>
</dbReference>
<dbReference type="RefSeq" id="WP_275812666.1">
    <property type="nucleotide sequence ID" value="NZ_BAAANM010000004.1"/>
</dbReference>
<keyword evidence="6" id="KW-1185">Reference proteome</keyword>
<name>A0ABT5YY03_9ACTN</name>
<dbReference type="CDD" id="cd04301">
    <property type="entry name" value="NAT_SF"/>
    <property type="match status" value="1"/>
</dbReference>
<evidence type="ECO:0000256" key="3">
    <source>
        <dbReference type="ARBA" id="ARBA00038502"/>
    </source>
</evidence>
<dbReference type="InterPro" id="IPR051531">
    <property type="entry name" value="N-acetyltransferase"/>
</dbReference>
<organism evidence="5 6">
    <name type="scientific">Streptantibioticus ferralitis</name>
    <dbReference type="NCBI Taxonomy" id="236510"/>
    <lineage>
        <taxon>Bacteria</taxon>
        <taxon>Bacillati</taxon>
        <taxon>Actinomycetota</taxon>
        <taxon>Actinomycetes</taxon>
        <taxon>Kitasatosporales</taxon>
        <taxon>Streptomycetaceae</taxon>
        <taxon>Streptantibioticus</taxon>
    </lineage>
</organism>
<gene>
    <name evidence="5" type="ORF">P2L57_12240</name>
</gene>
<dbReference type="PANTHER" id="PTHR43792:SF8">
    <property type="entry name" value="[RIBOSOMAL PROTEIN US5]-ALANINE N-ACETYLTRANSFERASE"/>
    <property type="match status" value="1"/>
</dbReference>
<protein>
    <submittedName>
        <fullName evidence="5">GNAT family N-acetyltransferase</fullName>
    </submittedName>
</protein>
<proteinExistence type="inferred from homology"/>
<dbReference type="InterPro" id="IPR016181">
    <property type="entry name" value="Acyl_CoA_acyltransferase"/>
</dbReference>
<dbReference type="PANTHER" id="PTHR43792">
    <property type="entry name" value="GNAT FAMILY, PUTATIVE (AFU_ORTHOLOGUE AFUA_3G00765)-RELATED-RELATED"/>
    <property type="match status" value="1"/>
</dbReference>
<sequence length="174" mass="19298">MTERTSGVRVRIEPWADGDLELLRRLNAPEMTEHLGGPETEEQVLARHARYVDIAGTGTGRMFRIVLLPQGEVVGSVGYWERAWREETVYETGWGVLPPFQRRGIAAAAVAAAVTSAQAERAHRHLHAFPSIDNPASNALCRKLGFSLLGECDFEYPPGSPMRCNDWRLELTAG</sequence>
<feature type="domain" description="N-acetyltransferase" evidence="4">
    <location>
        <begin position="10"/>
        <end position="174"/>
    </location>
</feature>
<dbReference type="Gene3D" id="3.40.630.30">
    <property type="match status" value="1"/>
</dbReference>
<dbReference type="PROSITE" id="PS51186">
    <property type="entry name" value="GNAT"/>
    <property type="match status" value="1"/>
</dbReference>
<accession>A0ABT5YY03</accession>
<keyword evidence="1" id="KW-0808">Transferase</keyword>
<reference evidence="5 6" key="1">
    <citation type="submission" date="2023-03" db="EMBL/GenBank/DDBJ databases">
        <title>Draft genome sequence of type strain Streptomyces ferralitis JCM 14344.</title>
        <authorList>
            <person name="Klaysubun C."/>
            <person name="Duangmal K."/>
        </authorList>
    </citation>
    <scope>NUCLEOTIDE SEQUENCE [LARGE SCALE GENOMIC DNA]</scope>
    <source>
        <strain evidence="5 6">JCM 14344</strain>
    </source>
</reference>
<evidence type="ECO:0000313" key="5">
    <source>
        <dbReference type="EMBL" id="MDF2256477.1"/>
    </source>
</evidence>